<comment type="similarity">
    <text evidence="1">Belongs to the 11S seed storage protein (globulins) family.</text>
</comment>
<dbReference type="InterPro" id="IPR006044">
    <property type="entry name" value="11S_seedstore_pln"/>
</dbReference>
<evidence type="ECO:0000256" key="3">
    <source>
        <dbReference type="ARBA" id="ARBA00023129"/>
    </source>
</evidence>
<evidence type="ECO:0000256" key="1">
    <source>
        <dbReference type="ARBA" id="ARBA00007178"/>
    </source>
</evidence>
<feature type="domain" description="Cupin type-1" evidence="7">
    <location>
        <begin position="35"/>
        <end position="250"/>
    </location>
</feature>
<keyword evidence="2" id="KW-0758">Storage protein</keyword>
<dbReference type="EMBL" id="KZ305034">
    <property type="protein sequence ID" value="PIA45359.1"/>
    <property type="molecule type" value="Genomic_DNA"/>
</dbReference>
<keyword evidence="4" id="KW-1015">Disulfide bond</keyword>
<proteinExistence type="inferred from homology"/>
<name>A0A2G5DPE0_AQUCA</name>
<dbReference type="PANTHER" id="PTHR31189:SF48">
    <property type="entry name" value="LEGUMIN B"/>
    <property type="match status" value="1"/>
</dbReference>
<evidence type="ECO:0000256" key="2">
    <source>
        <dbReference type="ARBA" id="ARBA00022761"/>
    </source>
</evidence>
<dbReference type="Pfam" id="PF00190">
    <property type="entry name" value="Cupin_1"/>
    <property type="match status" value="2"/>
</dbReference>
<dbReference type="InterPro" id="IPR050253">
    <property type="entry name" value="Seed_Storage-Functional"/>
</dbReference>
<dbReference type="FunFam" id="2.60.120.10:FF:000073">
    <property type="entry name" value="Glycinin G1"/>
    <property type="match status" value="1"/>
</dbReference>
<dbReference type="AlphaFoldDB" id="A0A2G5DPE0"/>
<evidence type="ECO:0000259" key="7">
    <source>
        <dbReference type="SMART" id="SM00835"/>
    </source>
</evidence>
<protein>
    <recommendedName>
        <fullName evidence="7">Cupin type-1 domain-containing protein</fullName>
    </recommendedName>
</protein>
<feature type="compositionally biased region" description="Basic and acidic residues" evidence="5">
    <location>
        <begin position="133"/>
        <end position="145"/>
    </location>
</feature>
<dbReference type="OrthoDB" id="2016041at2759"/>
<evidence type="ECO:0000256" key="6">
    <source>
        <dbReference type="SAM" id="SignalP"/>
    </source>
</evidence>
<dbReference type="SMART" id="SM00835">
    <property type="entry name" value="Cupin_1"/>
    <property type="match status" value="2"/>
</dbReference>
<dbReference type="InterPro" id="IPR006045">
    <property type="entry name" value="Cupin_1"/>
</dbReference>
<dbReference type="CDD" id="cd02242">
    <property type="entry name" value="cupin_11S_legumin_N"/>
    <property type="match status" value="1"/>
</dbReference>
<feature type="chain" id="PRO_5013727536" description="Cupin type-1 domain-containing protein" evidence="6">
    <location>
        <begin position="23"/>
        <end position="481"/>
    </location>
</feature>
<organism evidence="8 9">
    <name type="scientific">Aquilegia coerulea</name>
    <name type="common">Rocky mountain columbine</name>
    <dbReference type="NCBI Taxonomy" id="218851"/>
    <lineage>
        <taxon>Eukaryota</taxon>
        <taxon>Viridiplantae</taxon>
        <taxon>Streptophyta</taxon>
        <taxon>Embryophyta</taxon>
        <taxon>Tracheophyta</taxon>
        <taxon>Spermatophyta</taxon>
        <taxon>Magnoliopsida</taxon>
        <taxon>Ranunculales</taxon>
        <taxon>Ranunculaceae</taxon>
        <taxon>Thalictroideae</taxon>
        <taxon>Aquilegia</taxon>
    </lineage>
</organism>
<keyword evidence="9" id="KW-1185">Reference proteome</keyword>
<dbReference type="Proteomes" id="UP000230069">
    <property type="component" value="Unassembled WGS sequence"/>
</dbReference>
<dbReference type="InParanoid" id="A0A2G5DPE0"/>
<gene>
    <name evidence="8" type="ORF">AQUCO_01700713v1</name>
</gene>
<dbReference type="Gene3D" id="2.60.120.10">
    <property type="entry name" value="Jelly Rolls"/>
    <property type="match status" value="2"/>
</dbReference>
<feature type="region of interest" description="Disordered" evidence="5">
    <location>
        <begin position="263"/>
        <end position="298"/>
    </location>
</feature>
<evidence type="ECO:0000313" key="9">
    <source>
        <dbReference type="Proteomes" id="UP000230069"/>
    </source>
</evidence>
<dbReference type="PRINTS" id="PR00439">
    <property type="entry name" value="11SGLOBULIN"/>
</dbReference>
<feature type="region of interest" description="Disordered" evidence="5">
    <location>
        <begin position="104"/>
        <end position="145"/>
    </location>
</feature>
<keyword evidence="6" id="KW-0732">Signal</keyword>
<dbReference type="GO" id="GO:0045735">
    <property type="term" value="F:nutrient reservoir activity"/>
    <property type="evidence" value="ECO:0007669"/>
    <property type="project" value="UniProtKB-KW"/>
</dbReference>
<evidence type="ECO:0000256" key="4">
    <source>
        <dbReference type="ARBA" id="ARBA00023157"/>
    </source>
</evidence>
<feature type="region of interest" description="Disordered" evidence="5">
    <location>
        <begin position="194"/>
        <end position="228"/>
    </location>
</feature>
<reference evidence="8 9" key="1">
    <citation type="submission" date="2017-09" db="EMBL/GenBank/DDBJ databases">
        <title>WGS assembly of Aquilegia coerulea Goldsmith.</title>
        <authorList>
            <person name="Hodges S."/>
            <person name="Kramer E."/>
            <person name="Nordborg M."/>
            <person name="Tomkins J."/>
            <person name="Borevitz J."/>
            <person name="Derieg N."/>
            <person name="Yan J."/>
            <person name="Mihaltcheva S."/>
            <person name="Hayes R.D."/>
            <person name="Rokhsar D."/>
        </authorList>
    </citation>
    <scope>NUCLEOTIDE SEQUENCE [LARGE SCALE GENOMIC DNA]</scope>
    <source>
        <strain evidence="9">cv. Goldsmith</strain>
    </source>
</reference>
<feature type="compositionally biased region" description="Low complexity" evidence="5">
    <location>
        <begin position="198"/>
        <end position="209"/>
    </location>
</feature>
<dbReference type="CDD" id="cd02243">
    <property type="entry name" value="cupin_11S_legumin_C"/>
    <property type="match status" value="1"/>
</dbReference>
<dbReference type="SUPFAM" id="SSF51182">
    <property type="entry name" value="RmlC-like cupins"/>
    <property type="match status" value="1"/>
</dbReference>
<feature type="domain" description="Cupin type-1" evidence="7">
    <location>
        <begin position="308"/>
        <end position="457"/>
    </location>
</feature>
<evidence type="ECO:0000313" key="8">
    <source>
        <dbReference type="EMBL" id="PIA45359.1"/>
    </source>
</evidence>
<dbReference type="STRING" id="218851.A0A2G5DPE0"/>
<dbReference type="FunCoup" id="A0A2G5DPE0">
    <property type="interactions" value="386"/>
</dbReference>
<dbReference type="PANTHER" id="PTHR31189">
    <property type="entry name" value="OS03G0336100 PROTEIN-RELATED"/>
    <property type="match status" value="1"/>
</dbReference>
<evidence type="ECO:0000256" key="5">
    <source>
        <dbReference type="SAM" id="MobiDB-lite"/>
    </source>
</evidence>
<feature type="compositionally biased region" description="Low complexity" evidence="5">
    <location>
        <begin position="109"/>
        <end position="132"/>
    </location>
</feature>
<dbReference type="InterPro" id="IPR014710">
    <property type="entry name" value="RmlC-like_jellyroll"/>
</dbReference>
<keyword evidence="3" id="KW-0708">Seed storage protein</keyword>
<feature type="signal peptide" evidence="6">
    <location>
        <begin position="1"/>
        <end position="22"/>
    </location>
</feature>
<dbReference type="InterPro" id="IPR011051">
    <property type="entry name" value="RmlC_Cupin_sf"/>
</dbReference>
<accession>A0A2G5DPE0</accession>
<sequence length="481" mass="54606">MAKLSLLCSLSVCFLILFHTQAYQPSQRQSRCQVQNIDALEPTQKVQSEAGETEHWDQSNEQLECAGVSVTRYTIQPRGLLLPHYNNAPQITYVTQGRGMHGAAIPGCPETYQSSQQSEQQQQQVPYEQGQGQEERSTQGDQHQKVREIRQGDILAVPVGVANWFYNDGETPLVLVTLLDTSNNENQLDDNRRTFYLGGNPQGQQQQRGSLPFRRTHGSQQESSDAGNIFNGMDEQILTEAFGVRQETARKLRGEDDNRGNIVRVENRLGVIRPPKTEQPRQQQPEEEDQPGRPNSLEESLCNTRLKINIDNPSRADVYNPQAGRINRINSRKLPILRDFNLNAERGVLYRNAIMAPHWNLNAHSIIYVTRGSAQVQIVGNYQQPIYDGELRQDQIIVVPQNFAVVKRAKDQGFEWIAFKTNDNAMVNPLVGRTSAIRAMPEEILQNAFRISSEEARRLKYNRDEVELLAPRPQSEQRDVA</sequence>